<sequence length="469" mass="51925" precursor="true">MNRDRPGSLSRRQFLANSSAAGAALLAPGAGLLLPPTARAETPPRRPRVAAIFTILQFRSHAYNLLENFLGPYYFNGQLTDPGVDVVALYADQFPTEEMARDVSRRFQIPLYPSIDKALCQGGKELAVDAVLSIGEHGEYPFNQLGQKMYPRKRFFDQSVAVMQRAGRFVPFFNDKHLSYRWDWARQMYDTARRHGFPLMAGSSVPLAQRQPQLNLPADAEIETAVALHGGGIESYDFHGVEVLQSIVEARRGGETGVAQVQLLTGDGFQAAHEQHRELYNRAMDAEKAMAAQRQPFPKIGVMKPRPEPSDPSSKVPGPVKLSGPHAIRITYADGLEGVIFRLGSNSNRWNFACRLRDEPKPQATAFFNSPWGNRGLFKALSHAIQQMFITGKEPYPAERTLLTTGIVEAVMRSHAEHGAAIDTPNLNIAYQPGDWSALRESGATWKKITVDTPQPIEFTPGTFADQAN</sequence>
<protein>
    <recommendedName>
        <fullName evidence="5">Twin-arginine translocation signal domain-containing protein</fullName>
    </recommendedName>
</protein>
<dbReference type="InterPro" id="IPR019546">
    <property type="entry name" value="TAT_signal_bac_arc"/>
</dbReference>
<feature type="region of interest" description="Disordered" evidence="1">
    <location>
        <begin position="299"/>
        <end position="320"/>
    </location>
</feature>
<name>A0A518DT86_9BACT</name>
<dbReference type="EMBL" id="CP036433">
    <property type="protein sequence ID" value="QDU95033.1"/>
    <property type="molecule type" value="Genomic_DNA"/>
</dbReference>
<keyword evidence="2" id="KW-0732">Signal</keyword>
<feature type="signal peptide" evidence="2">
    <location>
        <begin position="1"/>
        <end position="40"/>
    </location>
</feature>
<evidence type="ECO:0000313" key="3">
    <source>
        <dbReference type="EMBL" id="QDU95033.1"/>
    </source>
</evidence>
<accession>A0A518DT86</accession>
<organism evidence="3 4">
    <name type="scientific">Lignipirellula cremea</name>
    <dbReference type="NCBI Taxonomy" id="2528010"/>
    <lineage>
        <taxon>Bacteria</taxon>
        <taxon>Pseudomonadati</taxon>
        <taxon>Planctomycetota</taxon>
        <taxon>Planctomycetia</taxon>
        <taxon>Pirellulales</taxon>
        <taxon>Pirellulaceae</taxon>
        <taxon>Lignipirellula</taxon>
    </lineage>
</organism>
<dbReference type="KEGG" id="lcre:Pla8534_28440"/>
<dbReference type="InterPro" id="IPR006311">
    <property type="entry name" value="TAT_signal"/>
</dbReference>
<dbReference type="AlphaFoldDB" id="A0A518DT86"/>
<evidence type="ECO:0008006" key="5">
    <source>
        <dbReference type="Google" id="ProtNLM"/>
    </source>
</evidence>
<dbReference type="Proteomes" id="UP000317648">
    <property type="component" value="Chromosome"/>
</dbReference>
<keyword evidence="4" id="KW-1185">Reference proteome</keyword>
<proteinExistence type="predicted"/>
<feature type="chain" id="PRO_5021737692" description="Twin-arginine translocation signal domain-containing protein" evidence="2">
    <location>
        <begin position="41"/>
        <end position="469"/>
    </location>
</feature>
<dbReference type="NCBIfam" id="TIGR01409">
    <property type="entry name" value="TAT_signal_seq"/>
    <property type="match status" value="1"/>
</dbReference>
<reference evidence="3 4" key="1">
    <citation type="submission" date="2019-02" db="EMBL/GenBank/DDBJ databases">
        <title>Deep-cultivation of Planctomycetes and their phenomic and genomic characterization uncovers novel biology.</title>
        <authorList>
            <person name="Wiegand S."/>
            <person name="Jogler M."/>
            <person name="Boedeker C."/>
            <person name="Pinto D."/>
            <person name="Vollmers J."/>
            <person name="Rivas-Marin E."/>
            <person name="Kohn T."/>
            <person name="Peeters S.H."/>
            <person name="Heuer A."/>
            <person name="Rast P."/>
            <person name="Oberbeckmann S."/>
            <person name="Bunk B."/>
            <person name="Jeske O."/>
            <person name="Meyerdierks A."/>
            <person name="Storesund J.E."/>
            <person name="Kallscheuer N."/>
            <person name="Luecker S."/>
            <person name="Lage O.M."/>
            <person name="Pohl T."/>
            <person name="Merkel B.J."/>
            <person name="Hornburger P."/>
            <person name="Mueller R.-W."/>
            <person name="Bruemmer F."/>
            <person name="Labrenz M."/>
            <person name="Spormann A.M."/>
            <person name="Op den Camp H."/>
            <person name="Overmann J."/>
            <person name="Amann R."/>
            <person name="Jetten M.S.M."/>
            <person name="Mascher T."/>
            <person name="Medema M.H."/>
            <person name="Devos D.P."/>
            <person name="Kaster A.-K."/>
            <person name="Ovreas L."/>
            <person name="Rohde M."/>
            <person name="Galperin M.Y."/>
            <person name="Jogler C."/>
        </authorList>
    </citation>
    <scope>NUCLEOTIDE SEQUENCE [LARGE SCALE GENOMIC DNA]</scope>
    <source>
        <strain evidence="3 4">Pla85_3_4</strain>
    </source>
</reference>
<evidence type="ECO:0000313" key="4">
    <source>
        <dbReference type="Proteomes" id="UP000317648"/>
    </source>
</evidence>
<dbReference type="RefSeq" id="WP_197443269.1">
    <property type="nucleotide sequence ID" value="NZ_CP036433.1"/>
</dbReference>
<evidence type="ECO:0000256" key="1">
    <source>
        <dbReference type="SAM" id="MobiDB-lite"/>
    </source>
</evidence>
<gene>
    <name evidence="3" type="ORF">Pla8534_28440</name>
</gene>
<evidence type="ECO:0000256" key="2">
    <source>
        <dbReference type="SAM" id="SignalP"/>
    </source>
</evidence>
<dbReference type="PROSITE" id="PS51318">
    <property type="entry name" value="TAT"/>
    <property type="match status" value="1"/>
</dbReference>